<dbReference type="AlphaFoldDB" id="A0A420I1C1"/>
<gene>
    <name evidence="8" type="ORF">OnM2_025115</name>
</gene>
<dbReference type="InterPro" id="IPR003807">
    <property type="entry name" value="DUF202"/>
</dbReference>
<dbReference type="Proteomes" id="UP000286134">
    <property type="component" value="Unassembled WGS sequence"/>
</dbReference>
<keyword evidence="4 6" id="KW-1133">Transmembrane helix</keyword>
<keyword evidence="2" id="KW-0949">S-adenosyl-L-methionine</keyword>
<dbReference type="Pfam" id="PF02656">
    <property type="entry name" value="DUF202"/>
    <property type="match status" value="1"/>
</dbReference>
<feature type="domain" description="DUF202" evidence="7">
    <location>
        <begin position="67"/>
        <end position="125"/>
    </location>
</feature>
<reference evidence="8 9" key="1">
    <citation type="journal article" date="2018" name="BMC Genomics">
        <title>Comparative genome analyses reveal sequence features reflecting distinct modes of host-adaptation between dicot and monocot powdery mildew.</title>
        <authorList>
            <person name="Wu Y."/>
            <person name="Ma X."/>
            <person name="Pan Z."/>
            <person name="Kale S.D."/>
            <person name="Song Y."/>
            <person name="King H."/>
            <person name="Zhang Q."/>
            <person name="Presley C."/>
            <person name="Deng X."/>
            <person name="Wei C.I."/>
            <person name="Xiao S."/>
        </authorList>
    </citation>
    <scope>NUCLEOTIDE SEQUENCE [LARGE SCALE GENOMIC DNA]</scope>
    <source>
        <strain evidence="8">UMSG2</strain>
    </source>
</reference>
<evidence type="ECO:0000313" key="8">
    <source>
        <dbReference type="EMBL" id="RKF63474.1"/>
    </source>
</evidence>
<dbReference type="PANTHER" id="PTHR38646">
    <property type="entry name" value="YALI0F00814P"/>
    <property type="match status" value="1"/>
</dbReference>
<keyword evidence="9" id="KW-1185">Reference proteome</keyword>
<proteinExistence type="predicted"/>
<protein>
    <recommendedName>
        <fullName evidence="7">DUF202 domain-containing protein</fullName>
    </recommendedName>
</protein>
<dbReference type="GO" id="GO:0012505">
    <property type="term" value="C:endomembrane system"/>
    <property type="evidence" value="ECO:0007669"/>
    <property type="project" value="UniProtKB-SubCell"/>
</dbReference>
<keyword evidence="5 6" id="KW-0472">Membrane</keyword>
<evidence type="ECO:0000256" key="4">
    <source>
        <dbReference type="ARBA" id="ARBA00022989"/>
    </source>
</evidence>
<evidence type="ECO:0000259" key="7">
    <source>
        <dbReference type="Pfam" id="PF02656"/>
    </source>
</evidence>
<dbReference type="PANTHER" id="PTHR38646:SF1">
    <property type="entry name" value="DUF202 DOMAIN-CONTAINING PROTEIN"/>
    <property type="match status" value="1"/>
</dbReference>
<keyword evidence="3 6" id="KW-0812">Transmembrane</keyword>
<dbReference type="OrthoDB" id="2555434at2759"/>
<evidence type="ECO:0000313" key="9">
    <source>
        <dbReference type="Proteomes" id="UP000286134"/>
    </source>
</evidence>
<evidence type="ECO:0000256" key="6">
    <source>
        <dbReference type="SAM" id="Phobius"/>
    </source>
</evidence>
<feature type="transmembrane region" description="Helical" evidence="6">
    <location>
        <begin position="147"/>
        <end position="167"/>
    </location>
</feature>
<dbReference type="PROSITE" id="PS00095">
    <property type="entry name" value="C5_MTASE_2"/>
    <property type="match status" value="1"/>
</dbReference>
<comment type="subcellular location">
    <subcellularLocation>
        <location evidence="1">Endomembrane system</location>
        <topology evidence="1">Multi-pass membrane protein</topology>
    </subcellularLocation>
</comment>
<evidence type="ECO:0000256" key="5">
    <source>
        <dbReference type="ARBA" id="ARBA00023136"/>
    </source>
</evidence>
<accession>A0A420I1C1</accession>
<sequence>MLEKSEKLRPDDFHCHWQLAPANNMPLQQDESDDSRSRLHSDENFRLRQHRACSVTLTPEELVDIRAAQRTFEGAYVRTALGQFTFALVILKIFSVEFYSIGVVYAIYGVGILFVGIYRHHESNRNFFEADDGDGQEEKIFRTSGNAVVVLTAVSVITYISLITLTMRL</sequence>
<feature type="transmembrane region" description="Helical" evidence="6">
    <location>
        <begin position="100"/>
        <end position="118"/>
    </location>
</feature>
<dbReference type="InterPro" id="IPR031303">
    <property type="entry name" value="C5_meth_CS"/>
</dbReference>
<dbReference type="EMBL" id="MCFK01002538">
    <property type="protein sequence ID" value="RKF63474.1"/>
    <property type="molecule type" value="Genomic_DNA"/>
</dbReference>
<evidence type="ECO:0000256" key="3">
    <source>
        <dbReference type="ARBA" id="ARBA00022692"/>
    </source>
</evidence>
<evidence type="ECO:0000256" key="2">
    <source>
        <dbReference type="ARBA" id="ARBA00022691"/>
    </source>
</evidence>
<feature type="transmembrane region" description="Helical" evidence="6">
    <location>
        <begin position="75"/>
        <end position="94"/>
    </location>
</feature>
<organism evidence="8 9">
    <name type="scientific">Erysiphe neolycopersici</name>
    <dbReference type="NCBI Taxonomy" id="212602"/>
    <lineage>
        <taxon>Eukaryota</taxon>
        <taxon>Fungi</taxon>
        <taxon>Dikarya</taxon>
        <taxon>Ascomycota</taxon>
        <taxon>Pezizomycotina</taxon>
        <taxon>Leotiomycetes</taxon>
        <taxon>Erysiphales</taxon>
        <taxon>Erysiphaceae</taxon>
        <taxon>Erysiphe</taxon>
    </lineage>
</organism>
<name>A0A420I1C1_9PEZI</name>
<comment type="caution">
    <text evidence="8">The sequence shown here is derived from an EMBL/GenBank/DDBJ whole genome shotgun (WGS) entry which is preliminary data.</text>
</comment>
<evidence type="ECO:0000256" key="1">
    <source>
        <dbReference type="ARBA" id="ARBA00004127"/>
    </source>
</evidence>